<accession>A0A921IPB1</accession>
<proteinExistence type="predicted"/>
<dbReference type="EMBL" id="DYVF01000043">
    <property type="protein sequence ID" value="HJG31070.1"/>
    <property type="molecule type" value="Genomic_DNA"/>
</dbReference>
<comment type="caution">
    <text evidence="1">The sequence shown here is derived from an EMBL/GenBank/DDBJ whole genome shotgun (WGS) entry which is preliminary data.</text>
</comment>
<protein>
    <submittedName>
        <fullName evidence="1">Uncharacterized protein</fullName>
    </submittedName>
</protein>
<evidence type="ECO:0000313" key="2">
    <source>
        <dbReference type="Proteomes" id="UP000746751"/>
    </source>
</evidence>
<reference evidence="1" key="2">
    <citation type="submission" date="2021-09" db="EMBL/GenBank/DDBJ databases">
        <authorList>
            <person name="Gilroy R."/>
        </authorList>
    </citation>
    <scope>NUCLEOTIDE SEQUENCE</scope>
    <source>
        <strain evidence="1">ChiGjej2B2-7701</strain>
    </source>
</reference>
<name>A0A921IPB1_9ACTN</name>
<reference evidence="1" key="1">
    <citation type="journal article" date="2021" name="PeerJ">
        <title>Extensive microbial diversity within the chicken gut microbiome revealed by metagenomics and culture.</title>
        <authorList>
            <person name="Gilroy R."/>
            <person name="Ravi A."/>
            <person name="Getino M."/>
            <person name="Pursley I."/>
            <person name="Horton D.L."/>
            <person name="Alikhan N.F."/>
            <person name="Baker D."/>
            <person name="Gharbi K."/>
            <person name="Hall N."/>
            <person name="Watson M."/>
            <person name="Adriaenssens E.M."/>
            <person name="Foster-Nyarko E."/>
            <person name="Jarju S."/>
            <person name="Secka A."/>
            <person name="Antonio M."/>
            <person name="Oren A."/>
            <person name="Chaudhuri R.R."/>
            <person name="La Ragione R."/>
            <person name="Hildebrand F."/>
            <person name="Pallen M.J."/>
        </authorList>
    </citation>
    <scope>NUCLEOTIDE SEQUENCE</scope>
    <source>
        <strain evidence="1">ChiGjej2B2-7701</strain>
    </source>
</reference>
<organism evidence="1 2">
    <name type="scientific">Collinsella ihumii</name>
    <dbReference type="NCBI Taxonomy" id="1720204"/>
    <lineage>
        <taxon>Bacteria</taxon>
        <taxon>Bacillati</taxon>
        <taxon>Actinomycetota</taxon>
        <taxon>Coriobacteriia</taxon>
        <taxon>Coriobacteriales</taxon>
        <taxon>Coriobacteriaceae</taxon>
        <taxon>Collinsella</taxon>
    </lineage>
</organism>
<dbReference type="AlphaFoldDB" id="A0A921IPB1"/>
<sequence length="345" mass="39361">MYNLAKREPSFNAEELLSWRRTMRLKTEYSIEVYRGNSFYGAGLAMREYARLNTPLKACIEHGLYLGEYTNPVECGDSGLPAVVTFGPARAEHIRSVSDKLVLMVGPYIAYAKDYLDKNEAARAKRMIGRTLLAFPSHSTDYVEKRFDTSDYIEHLQERKREEGFDTVLVSLYFSDIMKGSASLYERAGFTVVTCGYREDSRFLRRLKSLICLADETSSNSVGTHVGYCAYFGKPHLIYRQTCEAIGITRLDTKADFSEKNEKSSAEESEEIAKAFAVRTEAATNSQLEVCDKYWGFQHIKTAENMAKLFYLLDAIDRGEVSDEVIEMMECVTSRNVNDWEKEVR</sequence>
<evidence type="ECO:0000313" key="1">
    <source>
        <dbReference type="EMBL" id="HJG31070.1"/>
    </source>
</evidence>
<dbReference type="Proteomes" id="UP000746751">
    <property type="component" value="Unassembled WGS sequence"/>
</dbReference>
<gene>
    <name evidence="1" type="ORF">K8U80_06700</name>
</gene>